<protein>
    <recommendedName>
        <fullName evidence="4">Peptidyl-prolyl cis-trans isomerase</fullName>
        <shortName evidence="4">PPIase</shortName>
        <ecNumber evidence="4">5.2.1.8</ecNumber>
    </recommendedName>
</protein>
<evidence type="ECO:0000259" key="5">
    <source>
        <dbReference type="PROSITE" id="PS50072"/>
    </source>
</evidence>
<evidence type="ECO:0000256" key="3">
    <source>
        <dbReference type="ARBA" id="ARBA00023235"/>
    </source>
</evidence>
<feature type="domain" description="PPIase cyclophilin-type" evidence="5">
    <location>
        <begin position="30"/>
        <end position="187"/>
    </location>
</feature>
<keyword evidence="2 4" id="KW-0697">Rotamase</keyword>
<dbReference type="InterPro" id="IPR020892">
    <property type="entry name" value="Cyclophilin-type_PPIase_CS"/>
</dbReference>
<dbReference type="InterPro" id="IPR044665">
    <property type="entry name" value="E_coli_cyclophilin_A-like"/>
</dbReference>
<dbReference type="EC" id="5.2.1.8" evidence="4"/>
<keyword evidence="3 4" id="KW-0413">Isomerase</keyword>
<reference evidence="7 8" key="2">
    <citation type="submission" date="2017-06" db="EMBL/GenBank/DDBJ databases">
        <authorList>
            <person name="Kim H.J."/>
            <person name="Triplett B.A."/>
        </authorList>
    </citation>
    <scope>NUCLEOTIDE SEQUENCE [LARGE SCALE GENOMIC DNA]</scope>
    <source>
        <strain evidence="7">Kingella_eburonensis</strain>
    </source>
</reference>
<dbReference type="Pfam" id="PF00160">
    <property type="entry name" value="Pro_isomerase"/>
    <property type="match status" value="1"/>
</dbReference>
<dbReference type="PRINTS" id="PR00153">
    <property type="entry name" value="CSAPPISMRASE"/>
</dbReference>
<dbReference type="Gene3D" id="2.40.100.10">
    <property type="entry name" value="Cyclophilin-like"/>
    <property type="match status" value="1"/>
</dbReference>
<evidence type="ECO:0000256" key="2">
    <source>
        <dbReference type="ARBA" id="ARBA00023110"/>
    </source>
</evidence>
<dbReference type="CDD" id="cd01920">
    <property type="entry name" value="cyclophilin_EcCYP_like"/>
    <property type="match status" value="1"/>
</dbReference>
<evidence type="ECO:0000313" key="8">
    <source>
        <dbReference type="Proteomes" id="UP000215450"/>
    </source>
</evidence>
<dbReference type="PROSITE" id="PS00170">
    <property type="entry name" value="CSA_PPIASE_1"/>
    <property type="match status" value="1"/>
</dbReference>
<keyword evidence="8" id="KW-1185">Reference proteome</keyword>
<comment type="function">
    <text evidence="4">PPIases accelerate the folding of proteins. It catalyzes the cis-trans isomerization of proline imidic peptide bonds in oligopeptides.</text>
</comment>
<dbReference type="GO" id="GO:0006457">
    <property type="term" value="P:protein folding"/>
    <property type="evidence" value="ECO:0007669"/>
    <property type="project" value="InterPro"/>
</dbReference>
<organism evidence="7 8">
    <name type="scientific">Kingella negevensis</name>
    <dbReference type="NCBI Taxonomy" id="1522312"/>
    <lineage>
        <taxon>Bacteria</taxon>
        <taxon>Pseudomonadati</taxon>
        <taxon>Pseudomonadota</taxon>
        <taxon>Betaproteobacteria</taxon>
        <taxon>Neisseriales</taxon>
        <taxon>Neisseriaceae</taxon>
        <taxon>Kingella</taxon>
    </lineage>
</organism>
<feature type="chain" id="PRO_5015018966" description="Peptidyl-prolyl cis-trans isomerase" evidence="4">
    <location>
        <begin position="24"/>
        <end position="189"/>
    </location>
</feature>
<dbReference type="InterPro" id="IPR029000">
    <property type="entry name" value="Cyclophilin-like_dom_sf"/>
</dbReference>
<dbReference type="PANTHER" id="PTHR43246">
    <property type="entry name" value="PEPTIDYL-PROLYL CIS-TRANS ISOMERASE CYP38, CHLOROPLASTIC"/>
    <property type="match status" value="1"/>
</dbReference>
<comment type="catalytic activity">
    <reaction evidence="4">
        <text>[protein]-peptidylproline (omega=180) = [protein]-peptidylproline (omega=0)</text>
        <dbReference type="Rhea" id="RHEA:16237"/>
        <dbReference type="Rhea" id="RHEA-COMP:10747"/>
        <dbReference type="Rhea" id="RHEA-COMP:10748"/>
        <dbReference type="ChEBI" id="CHEBI:83833"/>
        <dbReference type="ChEBI" id="CHEBI:83834"/>
        <dbReference type="EC" id="5.2.1.8"/>
    </reaction>
</comment>
<name>A0A238T9M2_9NEIS</name>
<dbReference type="AlphaFoldDB" id="A0A238T9M2"/>
<evidence type="ECO:0000256" key="4">
    <source>
        <dbReference type="RuleBase" id="RU363019"/>
    </source>
</evidence>
<proteinExistence type="inferred from homology"/>
<accession>A0A238T9M2</accession>
<dbReference type="GO" id="GO:0003755">
    <property type="term" value="F:peptidyl-prolyl cis-trans isomerase activity"/>
    <property type="evidence" value="ECO:0007669"/>
    <property type="project" value="UniProtKB-UniRule"/>
</dbReference>
<dbReference type="OrthoDB" id="9807797at2"/>
<gene>
    <name evidence="7" type="primary">ppiB</name>
    <name evidence="7" type="ORF">KEBURONENSIS_00787</name>
    <name evidence="6" type="ORF">KEBURONENSIS_00966</name>
</gene>
<dbReference type="SUPFAM" id="SSF50891">
    <property type="entry name" value="Cyclophilin-like"/>
    <property type="match status" value="1"/>
</dbReference>
<comment type="similarity">
    <text evidence="1 4">Belongs to the cyclophilin-type PPIase family.</text>
</comment>
<evidence type="ECO:0000313" key="7">
    <source>
        <dbReference type="EMBL" id="SNB60906.1"/>
    </source>
</evidence>
<feature type="signal peptide" evidence="4">
    <location>
        <begin position="1"/>
        <end position="23"/>
    </location>
</feature>
<dbReference type="STRING" id="1522312.GCA_900177895_01657"/>
<dbReference type="PROSITE" id="PS50072">
    <property type="entry name" value="CSA_PPIASE_2"/>
    <property type="match status" value="1"/>
</dbReference>
<dbReference type="EMBL" id="FXUV01000012">
    <property type="protein sequence ID" value="SMQ11960.1"/>
    <property type="molecule type" value="Genomic_DNA"/>
</dbReference>
<dbReference type="EMBL" id="FXUV02000012">
    <property type="protein sequence ID" value="SNB60906.1"/>
    <property type="molecule type" value="Genomic_DNA"/>
</dbReference>
<dbReference type="RefSeq" id="WP_095062085.1">
    <property type="nucleotide sequence ID" value="NZ_CP123447.1"/>
</dbReference>
<dbReference type="Proteomes" id="UP000215450">
    <property type="component" value="Unassembled WGS sequence"/>
</dbReference>
<dbReference type="InterPro" id="IPR002130">
    <property type="entry name" value="Cyclophilin-type_PPIase_dom"/>
</dbReference>
<evidence type="ECO:0000313" key="6">
    <source>
        <dbReference type="EMBL" id="SMQ11960.1"/>
    </source>
</evidence>
<evidence type="ECO:0000256" key="1">
    <source>
        <dbReference type="ARBA" id="ARBA00007365"/>
    </source>
</evidence>
<sequence length="189" mass="20580">MEQTIKKIVLATVMSTAAFAAHAETHAVIETNMGNIELSLDETKAPKTVANFVQYAKSGFYNNTIFHRVIDGFMIQGGGFTPDMIEKPTAKAINNEADNGLKNTVGTIAMARTAAPNSATSQFFINTANNDFLNHTSKTTQGYGYAVFGKVTKGMDVVNKISKVRTGSKMMHQDVPTQTVLIKQVRIEK</sequence>
<reference evidence="6" key="1">
    <citation type="submission" date="2017-05" db="EMBL/GenBank/DDBJ databases">
        <authorList>
            <person name="Song R."/>
            <person name="Chenine A.L."/>
            <person name="Ruprecht R.M."/>
        </authorList>
    </citation>
    <scope>NUCLEOTIDE SEQUENCE</scope>
    <source>
        <strain evidence="6">Kingella_eburonensis</strain>
    </source>
</reference>
<keyword evidence="4" id="KW-0732">Signal</keyword>